<organism evidence="1 2">
    <name type="scientific">Oleiharenicola lentus</name>
    <dbReference type="NCBI Taxonomy" id="2508720"/>
    <lineage>
        <taxon>Bacteria</taxon>
        <taxon>Pseudomonadati</taxon>
        <taxon>Verrucomicrobiota</taxon>
        <taxon>Opitutia</taxon>
        <taxon>Opitutales</taxon>
        <taxon>Opitutaceae</taxon>
        <taxon>Oleiharenicola</taxon>
    </lineage>
</organism>
<proteinExistence type="predicted"/>
<dbReference type="RefSeq" id="WP_129047394.1">
    <property type="nucleotide sequence ID" value="NZ_SDHX01000001.1"/>
</dbReference>
<evidence type="ECO:0000313" key="2">
    <source>
        <dbReference type="Proteomes" id="UP000290218"/>
    </source>
</evidence>
<reference evidence="1 2" key="1">
    <citation type="submission" date="2019-01" db="EMBL/GenBank/DDBJ databases">
        <title>Lacunisphaera sp. strain TWA-58.</title>
        <authorList>
            <person name="Chen W.-M."/>
        </authorList>
    </citation>
    <scope>NUCLEOTIDE SEQUENCE [LARGE SCALE GENOMIC DNA]</scope>
    <source>
        <strain evidence="1 2">TWA-58</strain>
    </source>
</reference>
<sequence>MSIFSVRPDRLLRVALLAALLMIVGAGGLHFSSLTCVSSTAPILVAATESSVSPAPADQRKSAWPRAALRLWLLVPQILPTHDR</sequence>
<dbReference type="Proteomes" id="UP000290218">
    <property type="component" value="Unassembled WGS sequence"/>
</dbReference>
<evidence type="ECO:0000313" key="1">
    <source>
        <dbReference type="EMBL" id="RXK56027.1"/>
    </source>
</evidence>
<accession>A0A4Q1CAB3</accession>
<comment type="caution">
    <text evidence="1">The sequence shown here is derived from an EMBL/GenBank/DDBJ whole genome shotgun (WGS) entry which is preliminary data.</text>
</comment>
<gene>
    <name evidence="1" type="ORF">ESB00_09155</name>
</gene>
<dbReference type="AlphaFoldDB" id="A0A4Q1CAB3"/>
<name>A0A4Q1CAB3_9BACT</name>
<protein>
    <submittedName>
        <fullName evidence="1">Uncharacterized protein</fullName>
    </submittedName>
</protein>
<keyword evidence="2" id="KW-1185">Reference proteome</keyword>
<dbReference type="EMBL" id="SDHX01000001">
    <property type="protein sequence ID" value="RXK56027.1"/>
    <property type="molecule type" value="Genomic_DNA"/>
</dbReference>